<keyword evidence="2" id="KW-0472">Membrane</keyword>
<dbReference type="OrthoDB" id="2192674at2"/>
<dbReference type="NCBIfam" id="NF033902">
    <property type="entry name" value="iso_D2_wall_anc"/>
    <property type="match status" value="1"/>
</dbReference>
<dbReference type="AlphaFoldDB" id="A0A4P6YT61"/>
<organism evidence="3 4">
    <name type="scientific">Periweissella cryptocerci</name>
    <dbReference type="NCBI Taxonomy" id="2506420"/>
    <lineage>
        <taxon>Bacteria</taxon>
        <taxon>Bacillati</taxon>
        <taxon>Bacillota</taxon>
        <taxon>Bacilli</taxon>
        <taxon>Lactobacillales</taxon>
        <taxon>Lactobacillaceae</taxon>
        <taxon>Periweissella</taxon>
    </lineage>
</organism>
<evidence type="ECO:0000256" key="1">
    <source>
        <dbReference type="SAM" id="MobiDB-lite"/>
    </source>
</evidence>
<sequence length="571" mass="60147">MRKNMKNMIMAALTTVTLAGGVVAPALLGGTLLDTVGIERSVKAYTSTNLNSGNSQASEQTGTGITIYNYIAQTAKGGDALAKNGKPITVPDTWKYAKGSFKIQPIRPASGYTPSDMKAPTTANGSDGANYQISGSGPSGTVANGPLVFDNMKYGYYLVTQSGVVDQDGPLMAPIIVSIPMIDSDDNVNNMISIYPKNKLLQESDEDVKPMTRIVDSSGNLQTNWGAGAGNTITYDLGFNIPAHVGTTGMNEKGSLSVTNDLGSDKTLQTNTVTVTMGVGTSAAVLTATDDYELTTTGNKVTVVFTAAGLTKLYNYNAVAGNTKEVHVRYDAKLPTTVTAGIVKNDFSVIFNTDAVYTHSSSNTVDTHSTNIGTAQTLIGGFNILKVGNISSSYANTDGLPGAQFELYADDALTQPFWKGKTGTAVEGMVYSDSDFKQYQAGNAANFEHYVVTTSATGQGSFSGLPLEYWGTDEFGGSFYLKEITAPAGFEKTSKAVLVNPMTSSTSNTYDATITFPGNSDKYEAIIVNHKISNFPVAGSNGYIYVVLGLTLAIGGTVVILKKSKKNDIEG</sequence>
<protein>
    <submittedName>
        <fullName evidence="3">Isopeptide-forming domain-containing fimbrial protein</fullName>
    </submittedName>
</protein>
<dbReference type="Gene3D" id="2.60.40.740">
    <property type="match status" value="1"/>
</dbReference>
<dbReference type="EMBL" id="CP037940">
    <property type="protein sequence ID" value="QBO35860.1"/>
    <property type="molecule type" value="Genomic_DNA"/>
</dbReference>
<dbReference type="InterPro" id="IPR013783">
    <property type="entry name" value="Ig-like_fold"/>
</dbReference>
<dbReference type="InterPro" id="IPR048052">
    <property type="entry name" value="FM1-like"/>
</dbReference>
<reference evidence="4" key="1">
    <citation type="submission" date="2019-03" db="EMBL/GenBank/DDBJ databases">
        <title>Weissella sp. 26KH-42 Genome sequencing.</title>
        <authorList>
            <person name="Heo J."/>
            <person name="Kim S.-J."/>
            <person name="Kim J.-S."/>
            <person name="Hong S.-B."/>
            <person name="Kwon S.-W."/>
        </authorList>
    </citation>
    <scope>NUCLEOTIDE SEQUENCE [LARGE SCALE GENOMIC DNA]</scope>
    <source>
        <strain evidence="4">26KH-42</strain>
    </source>
</reference>
<keyword evidence="2" id="KW-1133">Transmembrane helix</keyword>
<feature type="transmembrane region" description="Helical" evidence="2">
    <location>
        <begin position="542"/>
        <end position="561"/>
    </location>
</feature>
<proteinExistence type="predicted"/>
<evidence type="ECO:0000313" key="3">
    <source>
        <dbReference type="EMBL" id="QBO35860.1"/>
    </source>
</evidence>
<keyword evidence="4" id="KW-1185">Reference proteome</keyword>
<dbReference type="Gene3D" id="2.60.40.10">
    <property type="entry name" value="Immunoglobulins"/>
    <property type="match status" value="2"/>
</dbReference>
<evidence type="ECO:0000256" key="2">
    <source>
        <dbReference type="SAM" id="Phobius"/>
    </source>
</evidence>
<feature type="region of interest" description="Disordered" evidence="1">
    <location>
        <begin position="111"/>
        <end position="133"/>
    </location>
</feature>
<name>A0A4P6YT61_9LACO</name>
<keyword evidence="2" id="KW-0812">Transmembrane</keyword>
<gene>
    <name evidence="3" type="ORF">EQG49_04965</name>
</gene>
<dbReference type="RefSeq" id="WP_133362939.1">
    <property type="nucleotide sequence ID" value="NZ_CP037940.1"/>
</dbReference>
<evidence type="ECO:0000313" key="4">
    <source>
        <dbReference type="Proteomes" id="UP000292886"/>
    </source>
</evidence>
<dbReference type="KEGG" id="wei:EQG49_04965"/>
<feature type="compositionally biased region" description="Polar residues" evidence="1">
    <location>
        <begin position="121"/>
        <end position="133"/>
    </location>
</feature>
<accession>A0A4P6YT61</accession>
<dbReference type="Proteomes" id="UP000292886">
    <property type="component" value="Chromosome"/>
</dbReference>